<dbReference type="PANTHER" id="PTHR21248">
    <property type="entry name" value="CARDIOLIPIN SYNTHASE"/>
    <property type="match status" value="1"/>
</dbReference>
<dbReference type="eggNOG" id="COG1502">
    <property type="taxonomic scope" value="Bacteria"/>
</dbReference>
<dbReference type="InterPro" id="IPR001736">
    <property type="entry name" value="PLipase_D/transphosphatidylase"/>
</dbReference>
<dbReference type="AlphaFoldDB" id="F5S6I1"/>
<dbReference type="SMART" id="SM00155">
    <property type="entry name" value="PLDc"/>
    <property type="match status" value="2"/>
</dbReference>
<protein>
    <submittedName>
        <fullName evidence="2">Phospholipase domain protein</fullName>
    </submittedName>
</protein>
<dbReference type="InterPro" id="IPR025202">
    <property type="entry name" value="PLD-like_dom"/>
</dbReference>
<evidence type="ECO:0000259" key="1">
    <source>
        <dbReference type="PROSITE" id="PS50035"/>
    </source>
</evidence>
<organism evidence="2 3">
    <name type="scientific">Kingella kingae ATCC 23330</name>
    <dbReference type="NCBI Taxonomy" id="887327"/>
    <lineage>
        <taxon>Bacteria</taxon>
        <taxon>Pseudomonadati</taxon>
        <taxon>Pseudomonadota</taxon>
        <taxon>Betaproteobacteria</taxon>
        <taxon>Neisseriales</taxon>
        <taxon>Neisseriaceae</taxon>
        <taxon>Kingella</taxon>
    </lineage>
</organism>
<feature type="domain" description="PLD phosphodiesterase" evidence="1">
    <location>
        <begin position="215"/>
        <end position="242"/>
    </location>
</feature>
<reference evidence="2 3" key="1">
    <citation type="submission" date="2011-04" db="EMBL/GenBank/DDBJ databases">
        <authorList>
            <person name="Muzny D."/>
            <person name="Qin X."/>
            <person name="Deng J."/>
            <person name="Jiang H."/>
            <person name="Liu Y."/>
            <person name="Qu J."/>
            <person name="Song X.-Z."/>
            <person name="Zhang L."/>
            <person name="Thornton R."/>
            <person name="Coyle M."/>
            <person name="Francisco L."/>
            <person name="Jackson L."/>
            <person name="Javaid M."/>
            <person name="Korchina V."/>
            <person name="Kovar C."/>
            <person name="Mata R."/>
            <person name="Mathew T."/>
            <person name="Ngo R."/>
            <person name="Nguyen L."/>
            <person name="Nguyen N."/>
            <person name="Okwuonu G."/>
            <person name="Ongeri F."/>
            <person name="Pham C."/>
            <person name="Simmons D."/>
            <person name="Wilczek-Boney K."/>
            <person name="Hale W."/>
            <person name="Jakkamsetti A."/>
            <person name="Pham P."/>
            <person name="Ruth R."/>
            <person name="San Lucas F."/>
            <person name="Warren J."/>
            <person name="Zhang J."/>
            <person name="Zhao Z."/>
            <person name="Zhou C."/>
            <person name="Zhu D."/>
            <person name="Lee S."/>
            <person name="Bess C."/>
            <person name="Blankenburg K."/>
            <person name="Forbes L."/>
            <person name="Fu Q."/>
            <person name="Gubbala S."/>
            <person name="Hirani K."/>
            <person name="Jayaseelan J.C."/>
            <person name="Lara F."/>
            <person name="Munidasa M."/>
            <person name="Palculict T."/>
            <person name="Patil S."/>
            <person name="Pu L.-L."/>
            <person name="Saada N."/>
            <person name="Tang L."/>
            <person name="Weissenberger G."/>
            <person name="Zhu Y."/>
            <person name="Hemphill L."/>
            <person name="Shang Y."/>
            <person name="Youmans B."/>
            <person name="Ayvaz T."/>
            <person name="Ross M."/>
            <person name="Santibanez J."/>
            <person name="Aqrawi P."/>
            <person name="Gross S."/>
            <person name="Joshi V."/>
            <person name="Fowler G."/>
            <person name="Nazareth L."/>
            <person name="Reid J."/>
            <person name="Worley K."/>
            <person name="Petrosino J."/>
            <person name="Highlander S."/>
            <person name="Gibbs R."/>
        </authorList>
    </citation>
    <scope>NUCLEOTIDE SEQUENCE [LARGE SCALE GENOMIC DNA]</scope>
    <source>
        <strain evidence="2 3">ATCC 23330</strain>
    </source>
</reference>
<dbReference type="HOGENOM" id="CLU_026287_0_0_4"/>
<sequence>MHHLLVLTILSAKNSMKFMAKNLNCKSPTWFSKPLKSAGCLLMKPTYILPILTCCALTACQSLPDLSLRQASHYIPTQSAPQLEAALLLPDTKSSLQPKSPNKNNTHNAQIYVLDHARDAYVARTILLDNAQISLDAQYYIWRDDVSGIQLFRKLWQAAERGVRVRLLLDDNNTHGMDDLLAALNQHPNIQIRLFNPFLHRKWRFLGYLTDFPRLNRRMHNKAMIADNRASIVGGRNIGDEYFDVQNDHAFADMDVLASGEIVAQLSQDFDRYWQSDSAYPIEQIIKNADLTHGQAQLKSSLHTPENPFNHENDIAHSPLAQAQQRQRIVYFDAQTELVSDDPAKALDRRVHVNIAEQMQAALGKPKREMYLVSPYFVPTQTGVNMAQELNRQGIRTTVFTNSLSATDVAAVHSGYARYRRDLLNAGVQLYEFKGDTDQKGLRDKGLTGSSATSLHAKTLIIDRERVFVGSFNLDPRSARLNTEMGLVIHHDLLAQQMQRRLQQEATQSAYHVYLHQGSLHWRDPQTQTSSRHEPEASFWKRLASRIFSWLPIERLL</sequence>
<dbReference type="CDD" id="cd09113">
    <property type="entry name" value="PLDc_ymdC_like_2"/>
    <property type="match status" value="1"/>
</dbReference>
<dbReference type="CDD" id="cd09111">
    <property type="entry name" value="PLDc_ymdC_like_1"/>
    <property type="match status" value="1"/>
</dbReference>
<dbReference type="Gene3D" id="3.30.870.10">
    <property type="entry name" value="Endonuclease Chain A"/>
    <property type="match status" value="2"/>
</dbReference>
<dbReference type="Proteomes" id="UP000004207">
    <property type="component" value="Unassembled WGS sequence"/>
</dbReference>
<name>F5S6I1_KINKI</name>
<comment type="caution">
    <text evidence="2">The sequence shown here is derived from an EMBL/GenBank/DDBJ whole genome shotgun (WGS) entry which is preliminary data.</text>
</comment>
<feature type="domain" description="PLD phosphodiesterase" evidence="1">
    <location>
        <begin position="451"/>
        <end position="478"/>
    </location>
</feature>
<keyword evidence="3" id="KW-1185">Reference proteome</keyword>
<gene>
    <name evidence="2" type="ORF">HMPREF0476_0814</name>
</gene>
<evidence type="ECO:0000313" key="2">
    <source>
        <dbReference type="EMBL" id="EGK10010.1"/>
    </source>
</evidence>
<accession>F5S6I1</accession>
<dbReference type="GO" id="GO:0030572">
    <property type="term" value="F:phosphatidyltransferase activity"/>
    <property type="evidence" value="ECO:0007669"/>
    <property type="project" value="UniProtKB-ARBA"/>
</dbReference>
<dbReference type="SUPFAM" id="SSF56024">
    <property type="entry name" value="Phospholipase D/nuclease"/>
    <property type="match status" value="2"/>
</dbReference>
<proteinExistence type="predicted"/>
<evidence type="ECO:0000313" key="3">
    <source>
        <dbReference type="Proteomes" id="UP000004207"/>
    </source>
</evidence>
<dbReference type="STRING" id="504.KKKWG1_0991"/>
<dbReference type="GO" id="GO:0032049">
    <property type="term" value="P:cardiolipin biosynthetic process"/>
    <property type="evidence" value="ECO:0007669"/>
    <property type="project" value="UniProtKB-ARBA"/>
</dbReference>
<dbReference type="Pfam" id="PF13091">
    <property type="entry name" value="PLDc_2"/>
    <property type="match status" value="2"/>
</dbReference>
<dbReference type="EMBL" id="AFHS01000028">
    <property type="protein sequence ID" value="EGK10010.1"/>
    <property type="molecule type" value="Genomic_DNA"/>
</dbReference>
<dbReference type="PANTHER" id="PTHR21248:SF12">
    <property type="entry name" value="CARDIOLIPIN SYNTHASE C"/>
    <property type="match status" value="1"/>
</dbReference>
<dbReference type="PROSITE" id="PS50035">
    <property type="entry name" value="PLD"/>
    <property type="match status" value="2"/>
</dbReference>